<accession>A0A0D2NHB3</accession>
<dbReference type="InterPro" id="IPR004360">
    <property type="entry name" value="Glyas_Fos-R_dOase_dom"/>
</dbReference>
<dbReference type="InterPro" id="IPR037523">
    <property type="entry name" value="VOC_core"/>
</dbReference>
<dbReference type="Proteomes" id="UP000054270">
    <property type="component" value="Unassembled WGS sequence"/>
</dbReference>
<dbReference type="PROSITE" id="PS51819">
    <property type="entry name" value="VOC"/>
    <property type="match status" value="1"/>
</dbReference>
<dbReference type="CDD" id="cd07262">
    <property type="entry name" value="VOC_like"/>
    <property type="match status" value="1"/>
</dbReference>
<dbReference type="InterPro" id="IPR029068">
    <property type="entry name" value="Glyas_Bleomycin-R_OHBP_Dase"/>
</dbReference>
<protein>
    <recommendedName>
        <fullName evidence="1">VOC domain-containing protein</fullName>
    </recommendedName>
</protein>
<dbReference type="Gene3D" id="3.10.180.10">
    <property type="entry name" value="2,3-Dihydroxybiphenyl 1,2-Dioxygenase, domain 1"/>
    <property type="match status" value="1"/>
</dbReference>
<organism evidence="2 3">
    <name type="scientific">Hypholoma sublateritium (strain FD-334 SS-4)</name>
    <dbReference type="NCBI Taxonomy" id="945553"/>
    <lineage>
        <taxon>Eukaryota</taxon>
        <taxon>Fungi</taxon>
        <taxon>Dikarya</taxon>
        <taxon>Basidiomycota</taxon>
        <taxon>Agaricomycotina</taxon>
        <taxon>Agaricomycetes</taxon>
        <taxon>Agaricomycetidae</taxon>
        <taxon>Agaricales</taxon>
        <taxon>Agaricineae</taxon>
        <taxon>Strophariaceae</taxon>
        <taxon>Hypholoma</taxon>
    </lineage>
</organism>
<gene>
    <name evidence="2" type="ORF">HYPSUDRAFT_80244</name>
</gene>
<reference evidence="3" key="1">
    <citation type="submission" date="2014-04" db="EMBL/GenBank/DDBJ databases">
        <title>Evolutionary Origins and Diversification of the Mycorrhizal Mutualists.</title>
        <authorList>
            <consortium name="DOE Joint Genome Institute"/>
            <consortium name="Mycorrhizal Genomics Consortium"/>
            <person name="Kohler A."/>
            <person name="Kuo A."/>
            <person name="Nagy L.G."/>
            <person name="Floudas D."/>
            <person name="Copeland A."/>
            <person name="Barry K.W."/>
            <person name="Cichocki N."/>
            <person name="Veneault-Fourrey C."/>
            <person name="LaButti K."/>
            <person name="Lindquist E.A."/>
            <person name="Lipzen A."/>
            <person name="Lundell T."/>
            <person name="Morin E."/>
            <person name="Murat C."/>
            <person name="Riley R."/>
            <person name="Ohm R."/>
            <person name="Sun H."/>
            <person name="Tunlid A."/>
            <person name="Henrissat B."/>
            <person name="Grigoriev I.V."/>
            <person name="Hibbett D.S."/>
            <person name="Martin F."/>
        </authorList>
    </citation>
    <scope>NUCLEOTIDE SEQUENCE [LARGE SCALE GENOMIC DNA]</scope>
    <source>
        <strain evidence="3">FD-334 SS-4</strain>
    </source>
</reference>
<proteinExistence type="predicted"/>
<dbReference type="OrthoDB" id="10249419at2759"/>
<evidence type="ECO:0000313" key="3">
    <source>
        <dbReference type="Proteomes" id="UP000054270"/>
    </source>
</evidence>
<sequence length="167" mass="17857">MPLHHISLNVADIDEAREFYLAALKPLGYKLAMSFQEGKVLGFGVGWSYDFWLASCDAENAKGEKKSTEPTGPTHIAFAASNREQVRKFYEAAIAAGGKCNGPPGLRPEYLATYYGAFVLDPDGRNLEAVCLKPGFIADSWGLAGWSAALAVVGAVGGGIAQWTGWI</sequence>
<dbReference type="SUPFAM" id="SSF54593">
    <property type="entry name" value="Glyoxalase/Bleomycin resistance protein/Dihydroxybiphenyl dioxygenase"/>
    <property type="match status" value="1"/>
</dbReference>
<evidence type="ECO:0000313" key="2">
    <source>
        <dbReference type="EMBL" id="KJA16036.1"/>
    </source>
</evidence>
<dbReference type="EMBL" id="KN817629">
    <property type="protein sequence ID" value="KJA16036.1"/>
    <property type="molecule type" value="Genomic_DNA"/>
</dbReference>
<dbReference type="OMA" id="IEVVCHQ"/>
<keyword evidence="3" id="KW-1185">Reference proteome</keyword>
<evidence type="ECO:0000259" key="1">
    <source>
        <dbReference type="PROSITE" id="PS51819"/>
    </source>
</evidence>
<dbReference type="STRING" id="945553.A0A0D2NHB3"/>
<name>A0A0D2NHB3_HYPSF</name>
<feature type="domain" description="VOC" evidence="1">
    <location>
        <begin position="2"/>
        <end position="132"/>
    </location>
</feature>
<dbReference type="Pfam" id="PF00903">
    <property type="entry name" value="Glyoxalase"/>
    <property type="match status" value="1"/>
</dbReference>
<dbReference type="PANTHER" id="PTHR35006">
    <property type="entry name" value="GLYOXALASE FAMILY PROTEIN (AFU_ORTHOLOGUE AFUA_5G14830)"/>
    <property type="match status" value="1"/>
</dbReference>
<dbReference type="PANTHER" id="PTHR35006:SF2">
    <property type="entry name" value="GLYOXALASE FAMILY PROTEIN (AFU_ORTHOLOGUE AFUA_5G14830)"/>
    <property type="match status" value="1"/>
</dbReference>
<dbReference type="AlphaFoldDB" id="A0A0D2NHB3"/>